<comment type="caution">
    <text evidence="2">The sequence shown here is derived from an EMBL/GenBank/DDBJ whole genome shotgun (WGS) entry which is preliminary data.</text>
</comment>
<sequence>MGLKVTDFTSAEWCQQQFALALTAELPREVTETEAMSAGSVLHKALELEVKTVVEVEVASREDAWALRLIECIVCLRQLMRKGMTRELYVFGKLQGHWVKGIIDELQLDELGKVRIVEHKTRRNSSVPSQAQKDTARLQVMLYRSLLQGLTDACDAELGSEILALHRLDGKAQLSKEVMKHSRTHKIALIVNLNQLLGSLRATALKLPPCSEEMQVKYLWQEDGSVLGCMDVWWDAEFLERQFLRDLHLCKLTVH</sequence>
<evidence type="ECO:0000313" key="2">
    <source>
        <dbReference type="EMBL" id="KAK9909719.1"/>
    </source>
</evidence>
<proteinExistence type="inferred from homology"/>
<dbReference type="Gene3D" id="3.90.320.10">
    <property type="match status" value="1"/>
</dbReference>
<protein>
    <recommendedName>
        <fullName evidence="4">PD-(D/E)XK endonuclease-like domain-containing protein</fullName>
    </recommendedName>
</protein>
<dbReference type="Proteomes" id="UP001491310">
    <property type="component" value="Unassembled WGS sequence"/>
</dbReference>
<evidence type="ECO:0000313" key="3">
    <source>
        <dbReference type="Proteomes" id="UP001491310"/>
    </source>
</evidence>
<accession>A0ABR2YS29</accession>
<dbReference type="InterPro" id="IPR011604">
    <property type="entry name" value="PDDEXK-like_dom_sf"/>
</dbReference>
<organism evidence="2 3">
    <name type="scientific">Coccomyxa subellipsoidea</name>
    <dbReference type="NCBI Taxonomy" id="248742"/>
    <lineage>
        <taxon>Eukaryota</taxon>
        <taxon>Viridiplantae</taxon>
        <taxon>Chlorophyta</taxon>
        <taxon>core chlorophytes</taxon>
        <taxon>Trebouxiophyceae</taxon>
        <taxon>Trebouxiophyceae incertae sedis</taxon>
        <taxon>Coccomyxaceae</taxon>
        <taxon>Coccomyxa</taxon>
    </lineage>
</organism>
<dbReference type="Pfam" id="PF09810">
    <property type="entry name" value="Exo5"/>
    <property type="match status" value="2"/>
</dbReference>
<comment type="similarity">
    <text evidence="1">Belongs to the EXO5 family.</text>
</comment>
<dbReference type="InterPro" id="IPR019190">
    <property type="entry name" value="EXOV"/>
</dbReference>
<evidence type="ECO:0008006" key="4">
    <source>
        <dbReference type="Google" id="ProtNLM"/>
    </source>
</evidence>
<keyword evidence="3" id="KW-1185">Reference proteome</keyword>
<reference evidence="2 3" key="1">
    <citation type="journal article" date="2024" name="Nat. Commun.">
        <title>Phylogenomics reveals the evolutionary origins of lichenization in chlorophyte algae.</title>
        <authorList>
            <person name="Puginier C."/>
            <person name="Libourel C."/>
            <person name="Otte J."/>
            <person name="Skaloud P."/>
            <person name="Haon M."/>
            <person name="Grisel S."/>
            <person name="Petersen M."/>
            <person name="Berrin J.G."/>
            <person name="Delaux P.M."/>
            <person name="Dal Grande F."/>
            <person name="Keller J."/>
        </authorList>
    </citation>
    <scope>NUCLEOTIDE SEQUENCE [LARGE SCALE GENOMIC DNA]</scope>
    <source>
        <strain evidence="2 3">SAG 216-7</strain>
    </source>
</reference>
<gene>
    <name evidence="2" type="ORF">WJX75_006580</name>
</gene>
<evidence type="ECO:0000256" key="1">
    <source>
        <dbReference type="ARBA" id="ARBA00009797"/>
    </source>
</evidence>
<dbReference type="PANTHER" id="PTHR14464">
    <property type="entry name" value="EXONUCLEASE V"/>
    <property type="match status" value="1"/>
</dbReference>
<dbReference type="EMBL" id="JALJOT010000006">
    <property type="protein sequence ID" value="KAK9909719.1"/>
    <property type="molecule type" value="Genomic_DNA"/>
</dbReference>
<dbReference type="PANTHER" id="PTHR14464:SF4">
    <property type="entry name" value="EXONUCLEASE V"/>
    <property type="match status" value="1"/>
</dbReference>
<name>A0ABR2YS29_9CHLO</name>